<comment type="caution">
    <text evidence="1">The sequence shown here is derived from an EMBL/GenBank/DDBJ whole genome shotgun (WGS) entry which is preliminary data.</text>
</comment>
<dbReference type="AlphaFoldDB" id="A0A839ZT82"/>
<reference evidence="1 2" key="1">
    <citation type="submission" date="2020-08" db="EMBL/GenBank/DDBJ databases">
        <title>Genomic Encyclopedia of Type Strains, Phase IV (KMG-IV): sequencing the most valuable type-strain genomes for metagenomic binning, comparative biology and taxonomic classification.</title>
        <authorList>
            <person name="Goeker M."/>
        </authorList>
    </citation>
    <scope>NUCLEOTIDE SEQUENCE [LARGE SCALE GENOMIC DNA]</scope>
    <source>
        <strain evidence="1 2">DSM 21793</strain>
    </source>
</reference>
<gene>
    <name evidence="1" type="ORF">GGQ61_000332</name>
</gene>
<dbReference type="RefSeq" id="WP_183769638.1">
    <property type="nucleotide sequence ID" value="NZ_JACIDK010000001.1"/>
</dbReference>
<accession>A0A839ZT82</accession>
<dbReference type="Proteomes" id="UP000530564">
    <property type="component" value="Unassembled WGS sequence"/>
</dbReference>
<dbReference type="EMBL" id="JACIDK010000001">
    <property type="protein sequence ID" value="MBB3889635.1"/>
    <property type="molecule type" value="Genomic_DNA"/>
</dbReference>
<sequence length="224" mass="22952">MQADAGYLTPPVVSQVRLDGESLQISGAAPASSRVRLATPEGKALFADADSKGFWGLTTPRGTQPQIYGLSATTGGRTVQSEGYLLLTPDGEAALLRAGAGALRVGRAGRNDMDAVDFDREGGAVVSGRAPAGAALSVHVDGRKLAEGRADARGRYVLSLTQALPAGRRQIDVFGDATENPVEIDATPAAALSSGPFRAAATPAGLRIDWMTPGGGVQSTILLK</sequence>
<name>A0A839ZT82_9CAUL</name>
<proteinExistence type="predicted"/>
<protein>
    <recommendedName>
        <fullName evidence="3">Bacterial Ig domain-containing protein</fullName>
    </recommendedName>
</protein>
<organism evidence="1 2">
    <name type="scientific">Phenylobacterium haematophilum</name>
    <dbReference type="NCBI Taxonomy" id="98513"/>
    <lineage>
        <taxon>Bacteria</taxon>
        <taxon>Pseudomonadati</taxon>
        <taxon>Pseudomonadota</taxon>
        <taxon>Alphaproteobacteria</taxon>
        <taxon>Caulobacterales</taxon>
        <taxon>Caulobacteraceae</taxon>
        <taxon>Phenylobacterium</taxon>
    </lineage>
</organism>
<evidence type="ECO:0000313" key="2">
    <source>
        <dbReference type="Proteomes" id="UP000530564"/>
    </source>
</evidence>
<evidence type="ECO:0000313" key="1">
    <source>
        <dbReference type="EMBL" id="MBB3889635.1"/>
    </source>
</evidence>
<keyword evidence="2" id="KW-1185">Reference proteome</keyword>
<evidence type="ECO:0008006" key="3">
    <source>
        <dbReference type="Google" id="ProtNLM"/>
    </source>
</evidence>